<dbReference type="RefSeq" id="WP_134746447.1">
    <property type="nucleotide sequence ID" value="NZ_CP038148.1"/>
</dbReference>
<proteinExistence type="predicted"/>
<organism evidence="2 3">
    <name type="scientific">Paraburkholderia pallida</name>
    <dbReference type="NCBI Taxonomy" id="2547399"/>
    <lineage>
        <taxon>Bacteria</taxon>
        <taxon>Pseudomonadati</taxon>
        <taxon>Pseudomonadota</taxon>
        <taxon>Betaproteobacteria</taxon>
        <taxon>Burkholderiales</taxon>
        <taxon>Burkholderiaceae</taxon>
        <taxon>Paraburkholderia</taxon>
    </lineage>
</organism>
<gene>
    <name evidence="2" type="ORF">E1956_00435</name>
</gene>
<dbReference type="AlphaFoldDB" id="A0A4P7CLS5"/>
<evidence type="ECO:0000256" key="1">
    <source>
        <dbReference type="SAM" id="MobiDB-lite"/>
    </source>
</evidence>
<sequence>MLYLTDKEIPYYKTGFWKQRWNPCEGCKPVSVEGLSPDKPPPPLPKPPREKSAPQQKAIKIPPFDIQEIPDAMRLEGMPMAAKLMKRWFAGVLNYAPTDDDLAAEINQDGKPYPPDMYDTTTIKMDWVLKFKRAADQYNYLVNNAIYRQATFQPLRDKLMPFRDAATSFDSWDLCKGSMSVLHRHFHFQYVGVGSSLSQKIDDFIESQFQRSGVPDDLTGALGSFNFYAAPAEVKFEHIKREAVISSVYVYIKDSYDFTDKPGDVSQYLGHWSSKGVIVVPYNGLVGQLNVPSLYLPYPVARGDMRVKGNIYYPVHNSDFRQWAIKHQRGGDFIIFSDRKRCRLRTPIRIKL</sequence>
<dbReference type="Pfam" id="PF19940">
    <property type="entry name" value="DUF6402"/>
    <property type="match status" value="1"/>
</dbReference>
<evidence type="ECO:0000313" key="2">
    <source>
        <dbReference type="EMBL" id="QBQ95787.1"/>
    </source>
</evidence>
<dbReference type="Proteomes" id="UP000295727">
    <property type="component" value="Chromosome 1"/>
</dbReference>
<accession>A0A4P7CLS5</accession>
<name>A0A4P7CLS5_9BURK</name>
<keyword evidence="3" id="KW-1185">Reference proteome</keyword>
<reference evidence="2 3" key="1">
    <citation type="submission" date="2019-03" db="EMBL/GenBank/DDBJ databases">
        <title>Paraburkholderia sp. 7MH5, isolated from subtropical forest soil.</title>
        <authorList>
            <person name="Gao Z.-H."/>
            <person name="Qiu L.-H."/>
        </authorList>
    </citation>
    <scope>NUCLEOTIDE SEQUENCE [LARGE SCALE GENOMIC DNA]</scope>
    <source>
        <strain evidence="2 3">7MH5</strain>
    </source>
</reference>
<dbReference type="KEGG" id="ppai:E1956_00435"/>
<evidence type="ECO:0000313" key="3">
    <source>
        <dbReference type="Proteomes" id="UP000295727"/>
    </source>
</evidence>
<dbReference type="OrthoDB" id="6986732at2"/>
<dbReference type="EMBL" id="CP038148">
    <property type="protein sequence ID" value="QBQ95787.1"/>
    <property type="molecule type" value="Genomic_DNA"/>
</dbReference>
<dbReference type="InterPro" id="IPR045646">
    <property type="entry name" value="DUF6402"/>
</dbReference>
<feature type="region of interest" description="Disordered" evidence="1">
    <location>
        <begin position="31"/>
        <end position="57"/>
    </location>
</feature>
<protein>
    <submittedName>
        <fullName evidence="2">Uncharacterized protein</fullName>
    </submittedName>
</protein>